<dbReference type="STRING" id="1802505.A3D01_05230"/>
<keyword evidence="7 11" id="KW-0133">Cell shape</keyword>
<organism evidence="15 16">
    <name type="scientific">Candidatus Woesebacteria bacterium RIFCSPHIGHO2_02_FULL_39_13</name>
    <dbReference type="NCBI Taxonomy" id="1802505"/>
    <lineage>
        <taxon>Bacteria</taxon>
        <taxon>Candidatus Woeseibacteriota</taxon>
    </lineage>
</organism>
<keyword evidence="10 11" id="KW-0961">Cell wall biogenesis/degradation</keyword>
<keyword evidence="8 11" id="KW-0573">Peptidoglycan synthesis</keyword>
<dbReference type="Gene3D" id="3.40.1390.10">
    <property type="entry name" value="MurE/MurF, N-terminal domain"/>
    <property type="match status" value="1"/>
</dbReference>
<keyword evidence="11" id="KW-0460">Magnesium</keyword>
<evidence type="ECO:0000256" key="1">
    <source>
        <dbReference type="ARBA" id="ARBA00005898"/>
    </source>
</evidence>
<evidence type="ECO:0000313" key="16">
    <source>
        <dbReference type="Proteomes" id="UP000177169"/>
    </source>
</evidence>
<feature type="binding site" evidence="11">
    <location>
        <begin position="148"/>
        <end position="149"/>
    </location>
    <ligand>
        <name>UDP-N-acetyl-alpha-D-muramoyl-L-alanyl-D-glutamate</name>
        <dbReference type="ChEBI" id="CHEBI:83900"/>
    </ligand>
</feature>
<name>A0A1F7YZC4_9BACT</name>
<evidence type="ECO:0000256" key="7">
    <source>
        <dbReference type="ARBA" id="ARBA00022960"/>
    </source>
</evidence>
<dbReference type="SUPFAM" id="SSF63418">
    <property type="entry name" value="MurE/MurF N-terminal domain"/>
    <property type="match status" value="1"/>
</dbReference>
<feature type="domain" description="Mur ligase N-terminal catalytic" evidence="12">
    <location>
        <begin position="23"/>
        <end position="96"/>
    </location>
</feature>
<evidence type="ECO:0000256" key="10">
    <source>
        <dbReference type="ARBA" id="ARBA00023316"/>
    </source>
</evidence>
<dbReference type="GO" id="GO:0004326">
    <property type="term" value="F:tetrahydrofolylpolyglutamate synthase activity"/>
    <property type="evidence" value="ECO:0007669"/>
    <property type="project" value="InterPro"/>
</dbReference>
<accession>A0A1F7YZC4</accession>
<dbReference type="GO" id="GO:0071555">
    <property type="term" value="P:cell wall organization"/>
    <property type="evidence" value="ECO:0007669"/>
    <property type="project" value="UniProtKB-KW"/>
</dbReference>
<feature type="binding site" evidence="11">
    <location>
        <position position="175"/>
    </location>
    <ligand>
        <name>UDP-N-acetyl-alpha-D-muramoyl-L-alanyl-D-glutamate</name>
        <dbReference type="ChEBI" id="CHEBI:83900"/>
    </ligand>
</feature>
<dbReference type="PROSITE" id="PS01011">
    <property type="entry name" value="FOLYLPOLYGLU_SYNT_1"/>
    <property type="match status" value="1"/>
</dbReference>
<dbReference type="Gene3D" id="3.40.1190.10">
    <property type="entry name" value="Mur-like, catalytic domain"/>
    <property type="match status" value="1"/>
</dbReference>
<feature type="binding site" evidence="11">
    <location>
        <position position="30"/>
    </location>
    <ligand>
        <name>UDP-N-acetyl-alpha-D-muramoyl-L-alanyl-D-glutamate</name>
        <dbReference type="ChEBI" id="CHEBI:83900"/>
    </ligand>
</feature>
<dbReference type="GO" id="GO:0009252">
    <property type="term" value="P:peptidoglycan biosynthetic process"/>
    <property type="evidence" value="ECO:0007669"/>
    <property type="project" value="UniProtKB-UniRule"/>
</dbReference>
<keyword evidence="9 11" id="KW-0131">Cell cycle</keyword>
<dbReference type="PANTHER" id="PTHR23135">
    <property type="entry name" value="MUR LIGASE FAMILY MEMBER"/>
    <property type="match status" value="1"/>
</dbReference>
<dbReference type="GO" id="GO:0000287">
    <property type="term" value="F:magnesium ion binding"/>
    <property type="evidence" value="ECO:0007669"/>
    <property type="project" value="UniProtKB-UniRule"/>
</dbReference>
<keyword evidence="3 11" id="KW-0436">Ligase</keyword>
<dbReference type="InterPro" id="IPR013221">
    <property type="entry name" value="Mur_ligase_cen"/>
</dbReference>
<dbReference type="HAMAP" id="MF_00208">
    <property type="entry name" value="MurE"/>
    <property type="match status" value="1"/>
</dbReference>
<feature type="modified residue" description="N6-carboxylysine" evidence="11">
    <location>
        <position position="215"/>
    </location>
</feature>
<dbReference type="GO" id="GO:0051301">
    <property type="term" value="P:cell division"/>
    <property type="evidence" value="ECO:0007669"/>
    <property type="project" value="UniProtKB-KW"/>
</dbReference>
<comment type="pathway">
    <text evidence="11">Cell wall biogenesis; peptidoglycan biosynthesis.</text>
</comment>
<dbReference type="Pfam" id="PF02875">
    <property type="entry name" value="Mur_ligase_C"/>
    <property type="match status" value="1"/>
</dbReference>
<evidence type="ECO:0000256" key="5">
    <source>
        <dbReference type="ARBA" id="ARBA00022741"/>
    </source>
</evidence>
<dbReference type="GO" id="GO:0005524">
    <property type="term" value="F:ATP binding"/>
    <property type="evidence" value="ECO:0007669"/>
    <property type="project" value="UniProtKB-UniRule"/>
</dbReference>
<dbReference type="InterPro" id="IPR036615">
    <property type="entry name" value="Mur_ligase_C_dom_sf"/>
</dbReference>
<dbReference type="EMBL" id="MGGR01000029">
    <property type="protein sequence ID" value="OGM32627.1"/>
    <property type="molecule type" value="Genomic_DNA"/>
</dbReference>
<dbReference type="Proteomes" id="UP000177169">
    <property type="component" value="Unassembled WGS sequence"/>
</dbReference>
<feature type="binding site" evidence="11">
    <location>
        <begin position="112"/>
        <end position="118"/>
    </location>
    <ligand>
        <name>ATP</name>
        <dbReference type="ChEBI" id="CHEBI:30616"/>
    </ligand>
</feature>
<keyword evidence="5 11" id="KW-0547">Nucleotide-binding</keyword>
<gene>
    <name evidence="11" type="primary">murE</name>
    <name evidence="15" type="ORF">A3D01_05230</name>
</gene>
<feature type="domain" description="Mur ligase central" evidence="14">
    <location>
        <begin position="110"/>
        <end position="224"/>
    </location>
</feature>
<keyword evidence="6 11" id="KW-0067">ATP-binding</keyword>
<comment type="similarity">
    <text evidence="1 11">Belongs to the MurCDEF family. MurE subfamily.</text>
</comment>
<dbReference type="InterPro" id="IPR036565">
    <property type="entry name" value="Mur-like_cat_sf"/>
</dbReference>
<feature type="binding site" evidence="11">
    <location>
        <position position="181"/>
    </location>
    <ligand>
        <name>UDP-N-acetyl-alpha-D-muramoyl-L-alanyl-D-glutamate</name>
        <dbReference type="ChEBI" id="CHEBI:83900"/>
    </ligand>
</feature>
<evidence type="ECO:0000259" key="13">
    <source>
        <dbReference type="Pfam" id="PF02875"/>
    </source>
</evidence>
<dbReference type="SUPFAM" id="SSF53244">
    <property type="entry name" value="MurD-like peptide ligases, peptide-binding domain"/>
    <property type="match status" value="1"/>
</dbReference>
<feature type="domain" description="Mur ligase C-terminal" evidence="13">
    <location>
        <begin position="275"/>
        <end position="402"/>
    </location>
</feature>
<dbReference type="AlphaFoldDB" id="A0A1F7YZC4"/>
<evidence type="ECO:0000259" key="14">
    <source>
        <dbReference type="Pfam" id="PF08245"/>
    </source>
</evidence>
<dbReference type="GO" id="GO:0005737">
    <property type="term" value="C:cytoplasm"/>
    <property type="evidence" value="ECO:0007669"/>
    <property type="project" value="UniProtKB-SubCell"/>
</dbReference>
<dbReference type="InterPro" id="IPR000713">
    <property type="entry name" value="Mur_ligase_N"/>
</dbReference>
<dbReference type="InterPro" id="IPR018109">
    <property type="entry name" value="Folylpolyglutamate_synth_CS"/>
</dbReference>
<evidence type="ECO:0000256" key="2">
    <source>
        <dbReference type="ARBA" id="ARBA00022490"/>
    </source>
</evidence>
<proteinExistence type="inferred from homology"/>
<dbReference type="Gene3D" id="3.90.190.20">
    <property type="entry name" value="Mur ligase, C-terminal domain"/>
    <property type="match status" value="1"/>
</dbReference>
<comment type="PTM">
    <text evidence="11">Carboxylation is probably crucial for Mg(2+) binding and, consequently, for the gamma-phosphate positioning of ATP.</text>
</comment>
<dbReference type="EC" id="6.3.2.-" evidence="11"/>
<dbReference type="PANTHER" id="PTHR23135:SF4">
    <property type="entry name" value="UDP-N-ACETYLMURAMOYL-L-ALANYL-D-GLUTAMATE--2,6-DIAMINOPIMELATE LIGASE MURE HOMOLOG, CHLOROPLASTIC"/>
    <property type="match status" value="1"/>
</dbReference>
<sequence>MKLSSLLEALPEYKLFEPKDRNITQITDDSRNVKKGCIFVAVKGLNVNAHKLIPEVLEKGAQVVVGEESPKKDWLKKTTYVKVGNSRKALGLLASQWFDNPSSKLKVVGVTGTKGKTTTVHLIYHILTSLGKRTGLISSITYPGLHVTTPGSIELQKLLKDMVDNNFKYAVIEVSSHGIDQDRIAGVKFEVGVLTNIAPEHLDYHKTFTEYKKIKMSFINSAEVKVICPKTTKINVLPGKFNNLNAEAATRVVQVLGIDRQKVISTLNSFKLPEGRLEEVENNKGIKIYIDFAHTPDSLEAVLIYLKSIKKGKLISVFGSAGERDAQKRSKMGEIAARYSDTIILTSEDPRSEDPSDIIYQIRSGISKNFKDVIEIVNRKKAIKEAIRIAEPGDTVALFGKGHEKSMNLDGIQETPWSEHEVVRFALEKKSQN</sequence>
<evidence type="ECO:0000259" key="12">
    <source>
        <dbReference type="Pfam" id="PF01225"/>
    </source>
</evidence>
<comment type="cofactor">
    <cofactor evidence="11">
        <name>Mg(2+)</name>
        <dbReference type="ChEBI" id="CHEBI:18420"/>
    </cofactor>
</comment>
<protein>
    <recommendedName>
        <fullName evidence="11">UDP-N-acetylmuramyl-tripeptide synthetase</fullName>
        <ecNumber evidence="11">6.3.2.-</ecNumber>
    </recommendedName>
    <alternativeName>
        <fullName evidence="11">UDP-MurNAc-tripeptide synthetase</fullName>
    </alternativeName>
</protein>
<evidence type="ECO:0000313" key="15">
    <source>
        <dbReference type="EMBL" id="OGM32627.1"/>
    </source>
</evidence>
<keyword evidence="2 11" id="KW-0963">Cytoplasm</keyword>
<dbReference type="InterPro" id="IPR035911">
    <property type="entry name" value="MurE/MurF_N"/>
</dbReference>
<comment type="subcellular location">
    <subcellularLocation>
        <location evidence="11">Cytoplasm</location>
    </subcellularLocation>
</comment>
<dbReference type="Pfam" id="PF01225">
    <property type="entry name" value="Mur_ligase"/>
    <property type="match status" value="1"/>
</dbReference>
<dbReference type="InterPro" id="IPR005761">
    <property type="entry name" value="UDP-N-AcMur-Glu-dNH2Pim_ligase"/>
</dbReference>
<comment type="function">
    <text evidence="11">Catalyzes the addition of an amino acid to the nucleotide precursor UDP-N-acetylmuramoyl-L-alanyl-D-glutamate (UMAG) in the biosynthesis of bacterial cell-wall peptidoglycan.</text>
</comment>
<evidence type="ECO:0000256" key="11">
    <source>
        <dbReference type="HAMAP-Rule" id="MF_00208"/>
    </source>
</evidence>
<evidence type="ECO:0000256" key="9">
    <source>
        <dbReference type="ARBA" id="ARBA00023306"/>
    </source>
</evidence>
<evidence type="ECO:0000256" key="8">
    <source>
        <dbReference type="ARBA" id="ARBA00022984"/>
    </source>
</evidence>
<reference evidence="15 16" key="1">
    <citation type="journal article" date="2016" name="Nat. Commun.">
        <title>Thousands of microbial genomes shed light on interconnected biogeochemical processes in an aquifer system.</title>
        <authorList>
            <person name="Anantharaman K."/>
            <person name="Brown C.T."/>
            <person name="Hug L.A."/>
            <person name="Sharon I."/>
            <person name="Castelle C.J."/>
            <person name="Probst A.J."/>
            <person name="Thomas B.C."/>
            <person name="Singh A."/>
            <person name="Wilkins M.J."/>
            <person name="Karaoz U."/>
            <person name="Brodie E.L."/>
            <person name="Williams K.H."/>
            <person name="Hubbard S.S."/>
            <person name="Banfield J.F."/>
        </authorList>
    </citation>
    <scope>NUCLEOTIDE SEQUENCE [LARGE SCALE GENOMIC DNA]</scope>
</reference>
<dbReference type="GO" id="GO:0008360">
    <property type="term" value="P:regulation of cell shape"/>
    <property type="evidence" value="ECO:0007669"/>
    <property type="project" value="UniProtKB-KW"/>
</dbReference>
<dbReference type="UniPathway" id="UPA00219"/>
<dbReference type="Pfam" id="PF08245">
    <property type="entry name" value="Mur_ligase_M"/>
    <property type="match status" value="1"/>
</dbReference>
<evidence type="ECO:0000256" key="6">
    <source>
        <dbReference type="ARBA" id="ARBA00022840"/>
    </source>
</evidence>
<comment type="caution">
    <text evidence="11">Lacks conserved residue(s) required for the propagation of feature annotation.</text>
</comment>
<evidence type="ECO:0000256" key="4">
    <source>
        <dbReference type="ARBA" id="ARBA00022618"/>
    </source>
</evidence>
<dbReference type="InterPro" id="IPR004101">
    <property type="entry name" value="Mur_ligase_C"/>
</dbReference>
<comment type="caution">
    <text evidence="15">The sequence shown here is derived from an EMBL/GenBank/DDBJ whole genome shotgun (WGS) entry which is preliminary data.</text>
</comment>
<dbReference type="SUPFAM" id="SSF53623">
    <property type="entry name" value="MurD-like peptide ligases, catalytic domain"/>
    <property type="match status" value="1"/>
</dbReference>
<evidence type="ECO:0000256" key="3">
    <source>
        <dbReference type="ARBA" id="ARBA00022598"/>
    </source>
</evidence>
<keyword evidence="4 11" id="KW-0132">Cell division</keyword>
<feature type="binding site" evidence="11">
    <location>
        <position position="183"/>
    </location>
    <ligand>
        <name>UDP-N-acetyl-alpha-D-muramoyl-L-alanyl-D-glutamate</name>
        <dbReference type="ChEBI" id="CHEBI:83900"/>
    </ligand>
</feature>